<organism evidence="1 2">
    <name type="scientific">Dunaliella salina</name>
    <name type="common">Green alga</name>
    <name type="synonym">Protococcus salinus</name>
    <dbReference type="NCBI Taxonomy" id="3046"/>
    <lineage>
        <taxon>Eukaryota</taxon>
        <taxon>Viridiplantae</taxon>
        <taxon>Chlorophyta</taxon>
        <taxon>core chlorophytes</taxon>
        <taxon>Chlorophyceae</taxon>
        <taxon>CS clade</taxon>
        <taxon>Chlamydomonadales</taxon>
        <taxon>Dunaliellaceae</taxon>
        <taxon>Dunaliella</taxon>
    </lineage>
</organism>
<gene>
    <name evidence="1" type="ORF">DUNSADRAFT_564</name>
</gene>
<protein>
    <submittedName>
        <fullName evidence="1">Uncharacterized protein</fullName>
    </submittedName>
</protein>
<keyword evidence="2" id="KW-1185">Reference proteome</keyword>
<evidence type="ECO:0000313" key="2">
    <source>
        <dbReference type="Proteomes" id="UP000815325"/>
    </source>
</evidence>
<accession>A0ABQ7FYQ0</accession>
<evidence type="ECO:0000313" key="1">
    <source>
        <dbReference type="EMBL" id="KAF5827490.1"/>
    </source>
</evidence>
<proteinExistence type="predicted"/>
<sequence>MSSYQALATTAATNKERVLADVSAIAQAAQQLQPLLEKASHLRTHREPLAVKQNANLPGDWRTSQQVKTTGSLEDLQLLNKLLQSQ</sequence>
<name>A0ABQ7FYQ0_DUNSA</name>
<reference evidence="1" key="1">
    <citation type="submission" date="2017-08" db="EMBL/GenBank/DDBJ databases">
        <authorList>
            <person name="Polle J.E."/>
            <person name="Barry K."/>
            <person name="Cushman J."/>
            <person name="Schmutz J."/>
            <person name="Tran D."/>
            <person name="Hathwaick L.T."/>
            <person name="Yim W.C."/>
            <person name="Jenkins J."/>
            <person name="Mckie-Krisberg Z.M."/>
            <person name="Prochnik S."/>
            <person name="Lindquist E."/>
            <person name="Dockter R.B."/>
            <person name="Adam C."/>
            <person name="Molina H."/>
            <person name="Bunkerborg J."/>
            <person name="Jin E."/>
            <person name="Buchheim M."/>
            <person name="Magnuson J."/>
        </authorList>
    </citation>
    <scope>NUCLEOTIDE SEQUENCE</scope>
    <source>
        <strain evidence="1">CCAP 19/18</strain>
    </source>
</reference>
<comment type="caution">
    <text evidence="1">The sequence shown here is derived from an EMBL/GenBank/DDBJ whole genome shotgun (WGS) entry which is preliminary data.</text>
</comment>
<dbReference type="Proteomes" id="UP000815325">
    <property type="component" value="Unassembled WGS sequence"/>
</dbReference>
<dbReference type="EMBL" id="MU070492">
    <property type="protein sequence ID" value="KAF5827490.1"/>
    <property type="molecule type" value="Genomic_DNA"/>
</dbReference>